<keyword evidence="1" id="KW-1015">Disulfide bond</keyword>
<dbReference type="AlphaFoldDB" id="A0A5F4W7R7"/>
<keyword evidence="2" id="KW-1133">Transmembrane helix</keyword>
<sequence>MASTPKGLSLRDQFHKLSVLTLIYLAGICPHLSRNPQHDPSAENYIKDSAPFSWLTLMREGLKLANQTGLTNLTSCLLYATLGQTPLVAVPTMFPTHHTNGTGRHPPIPDVPLSCLNTSPFPACYSSQGSDPTCNRTQQLTTNLTAPRGFYFWCNGTLSKLLTQSDLRGHSRCLPVTLVPRLTVYSPAELLMMHTSMSSARPSPHHQRRAAFLPIAIGLSLAGSTAALGLGSGALINTHQALARLSSQLQTAIDDSAASLASLQRQVTSVAQVALQNRRALDLLTAERGGTCIFLQEECCYYINESGIVETRIENLQKIKTELQSYQFTTKATAWWSSSMYTLLSPLIGPLLIICLFLLVALCFFQFLQRRFQELTRITINQMLLQPVLIHPDCAYTPLPTSQAP</sequence>
<evidence type="ECO:0000256" key="2">
    <source>
        <dbReference type="SAM" id="Phobius"/>
    </source>
</evidence>
<proteinExistence type="predicted"/>
<dbReference type="OMA" id="AELLMMH"/>
<keyword evidence="2" id="KW-0472">Membrane</keyword>
<keyword evidence="2" id="KW-0812">Transmembrane</keyword>
<dbReference type="Bgee" id="ENSCJAG00000059491">
    <property type="expression patterns" value="Expressed in ovary and 6 other cell types or tissues"/>
</dbReference>
<dbReference type="InParanoid" id="A0A5F4W7R7"/>
<protein>
    <recommendedName>
        <fullName evidence="5">Envelope glycoprotein</fullName>
    </recommendedName>
</protein>
<dbReference type="PANTHER" id="PTHR10424">
    <property type="entry name" value="VIRAL ENVELOPE PROTEIN"/>
    <property type="match status" value="1"/>
</dbReference>
<dbReference type="GeneTree" id="ENSGT00690000102286"/>
<dbReference type="SUPFAM" id="SSF58069">
    <property type="entry name" value="Virus ectodomain"/>
    <property type="match status" value="1"/>
</dbReference>
<dbReference type="PANTHER" id="PTHR10424:SF73">
    <property type="entry name" value="ENDOGENOUS RETROVIRUS GROUP FC1 ENV POLYPROTEIN-RELATED"/>
    <property type="match status" value="1"/>
</dbReference>
<organism evidence="3 4">
    <name type="scientific">Callithrix jacchus</name>
    <name type="common">White-tufted-ear marmoset</name>
    <name type="synonym">Simia Jacchus</name>
    <dbReference type="NCBI Taxonomy" id="9483"/>
    <lineage>
        <taxon>Eukaryota</taxon>
        <taxon>Metazoa</taxon>
        <taxon>Chordata</taxon>
        <taxon>Craniata</taxon>
        <taxon>Vertebrata</taxon>
        <taxon>Euteleostomi</taxon>
        <taxon>Mammalia</taxon>
        <taxon>Eutheria</taxon>
        <taxon>Euarchontoglires</taxon>
        <taxon>Primates</taxon>
        <taxon>Haplorrhini</taxon>
        <taxon>Platyrrhini</taxon>
        <taxon>Cebidae</taxon>
        <taxon>Callitrichinae</taxon>
        <taxon>Callithrix</taxon>
        <taxon>Callithrix</taxon>
    </lineage>
</organism>
<evidence type="ECO:0000313" key="3">
    <source>
        <dbReference type="Ensembl" id="ENSCJAP00000073152.1"/>
    </source>
</evidence>
<feature type="transmembrane region" description="Helical" evidence="2">
    <location>
        <begin position="347"/>
        <end position="368"/>
    </location>
</feature>
<dbReference type="CDD" id="cd09851">
    <property type="entry name" value="HTLV-1-like_HR1-HR2"/>
    <property type="match status" value="1"/>
</dbReference>
<dbReference type="Gene3D" id="1.10.287.210">
    <property type="match status" value="1"/>
</dbReference>
<dbReference type="Proteomes" id="UP000008225">
    <property type="component" value="Chromosome X"/>
</dbReference>
<name>A0A5F4W7R7_CALJA</name>
<accession>A0A5F4W7R7</accession>
<dbReference type="Ensembl" id="ENSCJAT00000095985.2">
    <property type="protein sequence ID" value="ENSCJAP00000073152.1"/>
    <property type="gene ID" value="ENSCJAG00000059491.2"/>
</dbReference>
<evidence type="ECO:0008006" key="5">
    <source>
        <dbReference type="Google" id="ProtNLM"/>
    </source>
</evidence>
<dbReference type="Pfam" id="PF00429">
    <property type="entry name" value="TLV_coat"/>
    <property type="match status" value="1"/>
</dbReference>
<keyword evidence="4" id="KW-1185">Reference proteome</keyword>
<evidence type="ECO:0000313" key="4">
    <source>
        <dbReference type="Proteomes" id="UP000008225"/>
    </source>
</evidence>
<evidence type="ECO:0000256" key="1">
    <source>
        <dbReference type="ARBA" id="ARBA00023157"/>
    </source>
</evidence>
<dbReference type="InterPro" id="IPR018154">
    <property type="entry name" value="TLV/ENV_coat_polyprotein"/>
</dbReference>
<reference evidence="3" key="1">
    <citation type="submission" date="2009-03" db="EMBL/GenBank/DDBJ databases">
        <authorList>
            <person name="Warren W."/>
            <person name="Ye L."/>
            <person name="Minx P."/>
            <person name="Worley K."/>
            <person name="Gibbs R."/>
            <person name="Wilson R.K."/>
        </authorList>
    </citation>
    <scope>NUCLEOTIDE SEQUENCE [LARGE SCALE GENOMIC DNA]</scope>
</reference>
<reference evidence="3" key="2">
    <citation type="submission" date="2025-08" db="UniProtKB">
        <authorList>
            <consortium name="Ensembl"/>
        </authorList>
    </citation>
    <scope>IDENTIFICATION</scope>
</reference>
<reference evidence="3" key="3">
    <citation type="submission" date="2025-09" db="UniProtKB">
        <authorList>
            <consortium name="Ensembl"/>
        </authorList>
    </citation>
    <scope>IDENTIFICATION</scope>
</reference>